<organism evidence="5 6">
    <name type="scientific">Candidatus Blautia stercorigallinarum</name>
    <dbReference type="NCBI Taxonomy" id="2838501"/>
    <lineage>
        <taxon>Bacteria</taxon>
        <taxon>Bacillati</taxon>
        <taxon>Bacillota</taxon>
        <taxon>Clostridia</taxon>
        <taxon>Lachnospirales</taxon>
        <taxon>Lachnospiraceae</taxon>
        <taxon>Blautia</taxon>
    </lineage>
</organism>
<evidence type="ECO:0000256" key="3">
    <source>
        <dbReference type="ARBA" id="ARBA00023163"/>
    </source>
</evidence>
<comment type="caution">
    <text evidence="5">The sequence shown here is derived from an EMBL/GenBank/DDBJ whole genome shotgun (WGS) entry which is preliminary data.</text>
</comment>
<sequence>MQQRVTIKDIARKTGTSVTSVHRALYGRAGISESLRRRILTEVERSNYQVDEAASLLRRKQYHIVVLLPKPQGQERFYYRGMWEGIYKGAEELKRHKVRISFRQWEKGISRIGEALEQLYDETDESLNGLITVCDDERSKEWIQRFIKRGTRVALVDRGADLENLSFCIESSTHDMGHLAMNIMHLLAGEKQGDLILVNGPEERVSYRGYRTAIEEKLDLHQGEKLVILDGYEEETGRKQLEELLENGKIKGIICGCARASYWVCEETDELRQQGMKIPPVVGMDVFEELIPFFENGVLKATVYQSHREQGEKAVKQLYACLSNPQGEVTVREESILSVVLKENYKYFMDQEKKFTAEAVNK</sequence>
<dbReference type="GO" id="GO:0003700">
    <property type="term" value="F:DNA-binding transcription factor activity"/>
    <property type="evidence" value="ECO:0007669"/>
    <property type="project" value="TreeGrafter"/>
</dbReference>
<dbReference type="CDD" id="cd01392">
    <property type="entry name" value="HTH_LacI"/>
    <property type="match status" value="1"/>
</dbReference>
<dbReference type="Gene3D" id="1.10.260.40">
    <property type="entry name" value="lambda repressor-like DNA-binding domains"/>
    <property type="match status" value="1"/>
</dbReference>
<dbReference type="Pfam" id="PF13407">
    <property type="entry name" value="Peripla_BP_4"/>
    <property type="match status" value="1"/>
</dbReference>
<keyword evidence="3" id="KW-0804">Transcription</keyword>
<keyword evidence="1" id="KW-0805">Transcription regulation</keyword>
<dbReference type="Proteomes" id="UP000886814">
    <property type="component" value="Unassembled WGS sequence"/>
</dbReference>
<dbReference type="SUPFAM" id="SSF53822">
    <property type="entry name" value="Periplasmic binding protein-like I"/>
    <property type="match status" value="1"/>
</dbReference>
<gene>
    <name evidence="5" type="ORF">H9747_13660</name>
</gene>
<dbReference type="SUPFAM" id="SSF47413">
    <property type="entry name" value="lambda repressor-like DNA-binding domains"/>
    <property type="match status" value="1"/>
</dbReference>
<dbReference type="SMART" id="SM00354">
    <property type="entry name" value="HTH_LACI"/>
    <property type="match status" value="1"/>
</dbReference>
<dbReference type="InterPro" id="IPR025997">
    <property type="entry name" value="SBP_2_dom"/>
</dbReference>
<dbReference type="InterPro" id="IPR010982">
    <property type="entry name" value="Lambda_DNA-bd_dom_sf"/>
</dbReference>
<evidence type="ECO:0000256" key="1">
    <source>
        <dbReference type="ARBA" id="ARBA00023015"/>
    </source>
</evidence>
<evidence type="ECO:0000313" key="5">
    <source>
        <dbReference type="EMBL" id="HIV40018.1"/>
    </source>
</evidence>
<keyword evidence="2" id="KW-0238">DNA-binding</keyword>
<dbReference type="AlphaFoldDB" id="A0A9D1TGB0"/>
<reference evidence="5" key="2">
    <citation type="submission" date="2021-04" db="EMBL/GenBank/DDBJ databases">
        <authorList>
            <person name="Gilroy R."/>
        </authorList>
    </citation>
    <scope>NUCLEOTIDE SEQUENCE</scope>
    <source>
        <strain evidence="5">CHK195-9823</strain>
    </source>
</reference>
<dbReference type="PROSITE" id="PS50932">
    <property type="entry name" value="HTH_LACI_2"/>
    <property type="match status" value="1"/>
</dbReference>
<dbReference type="GO" id="GO:0000976">
    <property type="term" value="F:transcription cis-regulatory region binding"/>
    <property type="evidence" value="ECO:0007669"/>
    <property type="project" value="TreeGrafter"/>
</dbReference>
<accession>A0A9D1TGB0</accession>
<evidence type="ECO:0000259" key="4">
    <source>
        <dbReference type="PROSITE" id="PS50932"/>
    </source>
</evidence>
<name>A0A9D1TGB0_9FIRM</name>
<feature type="domain" description="HTH lacI-type" evidence="4">
    <location>
        <begin position="5"/>
        <end position="59"/>
    </location>
</feature>
<proteinExistence type="predicted"/>
<dbReference type="PANTHER" id="PTHR30146:SF109">
    <property type="entry name" value="HTH-TYPE TRANSCRIPTIONAL REGULATOR GALS"/>
    <property type="match status" value="1"/>
</dbReference>
<dbReference type="Gene3D" id="3.40.50.2300">
    <property type="match status" value="2"/>
</dbReference>
<dbReference type="InterPro" id="IPR028082">
    <property type="entry name" value="Peripla_BP_I"/>
</dbReference>
<protein>
    <submittedName>
        <fullName evidence="5">LacI family transcriptional regulator</fullName>
    </submittedName>
</protein>
<evidence type="ECO:0000313" key="6">
    <source>
        <dbReference type="Proteomes" id="UP000886814"/>
    </source>
</evidence>
<dbReference type="PANTHER" id="PTHR30146">
    <property type="entry name" value="LACI-RELATED TRANSCRIPTIONAL REPRESSOR"/>
    <property type="match status" value="1"/>
</dbReference>
<reference evidence="5" key="1">
    <citation type="journal article" date="2021" name="PeerJ">
        <title>Extensive microbial diversity within the chicken gut microbiome revealed by metagenomics and culture.</title>
        <authorList>
            <person name="Gilroy R."/>
            <person name="Ravi A."/>
            <person name="Getino M."/>
            <person name="Pursley I."/>
            <person name="Horton D.L."/>
            <person name="Alikhan N.F."/>
            <person name="Baker D."/>
            <person name="Gharbi K."/>
            <person name="Hall N."/>
            <person name="Watson M."/>
            <person name="Adriaenssens E.M."/>
            <person name="Foster-Nyarko E."/>
            <person name="Jarju S."/>
            <person name="Secka A."/>
            <person name="Antonio M."/>
            <person name="Oren A."/>
            <person name="Chaudhuri R.R."/>
            <person name="La Ragione R."/>
            <person name="Hildebrand F."/>
            <person name="Pallen M.J."/>
        </authorList>
    </citation>
    <scope>NUCLEOTIDE SEQUENCE</scope>
    <source>
        <strain evidence="5">CHK195-9823</strain>
    </source>
</reference>
<dbReference type="InterPro" id="IPR000843">
    <property type="entry name" value="HTH_LacI"/>
</dbReference>
<evidence type="ECO:0000256" key="2">
    <source>
        <dbReference type="ARBA" id="ARBA00023125"/>
    </source>
</evidence>
<dbReference type="EMBL" id="DXIQ01000094">
    <property type="protein sequence ID" value="HIV40018.1"/>
    <property type="molecule type" value="Genomic_DNA"/>
</dbReference>